<dbReference type="EMBL" id="CP002691">
    <property type="protein sequence ID" value="AEE48856.1"/>
    <property type="molecule type" value="Genomic_DNA"/>
</dbReference>
<dbReference type="STRING" id="760192.Halhy_0955"/>
<organism evidence="2 3">
    <name type="scientific">Haliscomenobacter hydrossis (strain ATCC 27775 / DSM 1100 / LMG 10767 / O)</name>
    <dbReference type="NCBI Taxonomy" id="760192"/>
    <lineage>
        <taxon>Bacteria</taxon>
        <taxon>Pseudomonadati</taxon>
        <taxon>Bacteroidota</taxon>
        <taxon>Saprospiria</taxon>
        <taxon>Saprospirales</taxon>
        <taxon>Haliscomenobacteraceae</taxon>
        <taxon>Haliscomenobacter</taxon>
    </lineage>
</organism>
<name>F4KP62_HALH1</name>
<dbReference type="PROSITE" id="PS51257">
    <property type="entry name" value="PROKAR_LIPOPROTEIN"/>
    <property type="match status" value="1"/>
</dbReference>
<feature type="signal peptide" evidence="1">
    <location>
        <begin position="1"/>
        <end position="21"/>
    </location>
</feature>
<feature type="chain" id="PRO_5003315860" description="DUF4252 domain-containing protein" evidence="1">
    <location>
        <begin position="22"/>
        <end position="175"/>
    </location>
</feature>
<dbReference type="Pfam" id="PF14060">
    <property type="entry name" value="DUF4252"/>
    <property type="match status" value="1"/>
</dbReference>
<protein>
    <recommendedName>
        <fullName evidence="4">DUF4252 domain-containing protein</fullName>
    </recommendedName>
</protein>
<evidence type="ECO:0000313" key="3">
    <source>
        <dbReference type="Proteomes" id="UP000008461"/>
    </source>
</evidence>
<dbReference type="KEGG" id="hhy:Halhy_0955"/>
<dbReference type="OrthoDB" id="705638at2"/>
<dbReference type="AlphaFoldDB" id="F4KP62"/>
<proteinExistence type="predicted"/>
<dbReference type="Proteomes" id="UP000008461">
    <property type="component" value="Chromosome"/>
</dbReference>
<reference evidence="2 3" key="1">
    <citation type="journal article" date="2011" name="Stand. Genomic Sci.">
        <title>Complete genome sequence of Haliscomenobacter hydrossis type strain (O).</title>
        <authorList>
            <consortium name="US DOE Joint Genome Institute (JGI-PGF)"/>
            <person name="Daligault H."/>
            <person name="Lapidus A."/>
            <person name="Zeytun A."/>
            <person name="Nolan M."/>
            <person name="Lucas S."/>
            <person name="Del Rio T.G."/>
            <person name="Tice H."/>
            <person name="Cheng J.F."/>
            <person name="Tapia R."/>
            <person name="Han C."/>
            <person name="Goodwin L."/>
            <person name="Pitluck S."/>
            <person name="Liolios K."/>
            <person name="Pagani I."/>
            <person name="Ivanova N."/>
            <person name="Huntemann M."/>
            <person name="Mavromatis K."/>
            <person name="Mikhailova N."/>
            <person name="Pati A."/>
            <person name="Chen A."/>
            <person name="Palaniappan K."/>
            <person name="Land M."/>
            <person name="Hauser L."/>
            <person name="Brambilla E.M."/>
            <person name="Rohde M."/>
            <person name="Verbarg S."/>
            <person name="Goker M."/>
            <person name="Bristow J."/>
            <person name="Eisen J.A."/>
            <person name="Markowitz V."/>
            <person name="Hugenholtz P."/>
            <person name="Kyrpides N.C."/>
            <person name="Klenk H.P."/>
            <person name="Woyke T."/>
        </authorList>
    </citation>
    <scope>NUCLEOTIDE SEQUENCE [LARGE SCALE GENOMIC DNA]</scope>
    <source>
        <strain evidence="3">ATCC 27775 / DSM 1100 / LMG 10767 / O</strain>
    </source>
</reference>
<evidence type="ECO:0008006" key="4">
    <source>
        <dbReference type="Google" id="ProtNLM"/>
    </source>
</evidence>
<dbReference type="HOGENOM" id="CLU_1530455_0_0_10"/>
<dbReference type="InterPro" id="IPR025348">
    <property type="entry name" value="DUF4252"/>
</dbReference>
<gene>
    <name evidence="2" type="ordered locus">Halhy_0955</name>
</gene>
<accession>F4KP62</accession>
<sequence>MKKIIFCLALLGLGCALPAQNQVVRDFMHKFGRHEQATHLNIGGLFLKIAAKNSDDDEANRIMRSISSLHLLNFDENNPVEAQDISKLMQQLHDDKFEDLAYFKDGDSHIRFLVKEERDVITDVIMVIRGENNFLLLNLEGRLRYSDLNDLNMEVNGSKEFKRLPEDRKTLPKKA</sequence>
<evidence type="ECO:0000313" key="2">
    <source>
        <dbReference type="EMBL" id="AEE48856.1"/>
    </source>
</evidence>
<evidence type="ECO:0000256" key="1">
    <source>
        <dbReference type="SAM" id="SignalP"/>
    </source>
</evidence>
<keyword evidence="1" id="KW-0732">Signal</keyword>
<keyword evidence="3" id="KW-1185">Reference proteome</keyword>
<dbReference type="RefSeq" id="WP_013763414.1">
    <property type="nucleotide sequence ID" value="NC_015510.1"/>
</dbReference>
<reference key="2">
    <citation type="submission" date="2011-04" db="EMBL/GenBank/DDBJ databases">
        <title>Complete sequence of chromosome of Haliscomenobacter hydrossis DSM 1100.</title>
        <authorList>
            <consortium name="US DOE Joint Genome Institute (JGI-PGF)"/>
            <person name="Lucas S."/>
            <person name="Han J."/>
            <person name="Lapidus A."/>
            <person name="Bruce D."/>
            <person name="Goodwin L."/>
            <person name="Pitluck S."/>
            <person name="Peters L."/>
            <person name="Kyrpides N."/>
            <person name="Mavromatis K."/>
            <person name="Ivanova N."/>
            <person name="Ovchinnikova G."/>
            <person name="Pagani I."/>
            <person name="Daligault H."/>
            <person name="Detter J.C."/>
            <person name="Han C."/>
            <person name="Land M."/>
            <person name="Hauser L."/>
            <person name="Markowitz V."/>
            <person name="Cheng J.-F."/>
            <person name="Hugenholtz P."/>
            <person name="Woyke T."/>
            <person name="Wu D."/>
            <person name="Verbarg S."/>
            <person name="Frueling A."/>
            <person name="Brambilla E."/>
            <person name="Klenk H.-P."/>
            <person name="Eisen J.A."/>
        </authorList>
    </citation>
    <scope>NUCLEOTIDE SEQUENCE</scope>
    <source>
        <strain>DSM 1100</strain>
    </source>
</reference>